<dbReference type="Proteomes" id="UP000516075">
    <property type="component" value="Segment"/>
</dbReference>
<accession>A0A7G9VYS5</accession>
<dbReference type="EMBL" id="MT711370">
    <property type="protein sequence ID" value="QNO11490.1"/>
    <property type="molecule type" value="Genomic_DNA"/>
</dbReference>
<dbReference type="GeneID" id="80402024"/>
<protein>
    <submittedName>
        <fullName evidence="1">Uncharacterized protein</fullName>
    </submittedName>
</protein>
<dbReference type="KEGG" id="vg:80402024"/>
<name>A0A7G9VYS5_9CAUD</name>
<dbReference type="RefSeq" id="YP_010772315.1">
    <property type="nucleotide sequence ID" value="NC_074641.1"/>
</dbReference>
<keyword evidence="2" id="KW-1185">Reference proteome</keyword>
<proteinExistence type="predicted"/>
<evidence type="ECO:0000313" key="2">
    <source>
        <dbReference type="Proteomes" id="UP000516075"/>
    </source>
</evidence>
<organism evidence="1">
    <name type="scientific">Methanocaldococcus fervens tailed virus 1</name>
    <dbReference type="NCBI Taxonomy" id="2759191"/>
    <lineage>
        <taxon>Viruses</taxon>
        <taxon>Duplodnaviria</taxon>
        <taxon>Heunggongvirae</taxon>
        <taxon>Uroviricota</taxon>
        <taxon>Caudoviricetes</taxon>
        <taxon>Fervensviridae</taxon>
        <taxon>Deepoceanvirus</taxon>
        <taxon>Deepoceanvirus guaymasense</taxon>
    </lineage>
</organism>
<sequence>MPAGPEQSQSLVAKINQLVLLGKGTFVYCEFDSQATESDKALTIVDNTIRFNLPPNYYPVIVDIVAVDENGNEIYGIPISKITYDYDELPQGNRQVIAEPSENNTIDESKHWIAYVVCIGIDDTKPIVDVKSQSGSVEPKGRIYLINYSDTNGTDEITIQYFNGTSETITVDKANLWTVNPYTLG</sequence>
<reference evidence="1" key="1">
    <citation type="submission" date="2020-07" db="EMBL/GenBank/DDBJ databases">
        <title>The first head-tailed virus, MFTV1, produced by a hyperthermophilic deep-sea methanogen.</title>
        <authorList>
            <person name="Thiroux S."/>
            <person name="Dupont S."/>
            <person name="Nesbo C.L."/>
            <person name="Bienvenu N."/>
            <person name="Krupovic M."/>
            <person name="L'Haridon S."/>
            <person name="Marie D."/>
            <person name="Forterre P."/>
            <person name="Godfroy A."/>
            <person name="Geslin C."/>
        </authorList>
    </citation>
    <scope>NUCLEOTIDE SEQUENCE [LARGE SCALE GENOMIC DNA]</scope>
</reference>
<evidence type="ECO:0000313" key="1">
    <source>
        <dbReference type="EMBL" id="QNO11490.1"/>
    </source>
</evidence>